<dbReference type="EMBL" id="WEGH01000001">
    <property type="protein sequence ID" value="MQY02013.1"/>
    <property type="molecule type" value="Genomic_DNA"/>
</dbReference>
<reference evidence="1 2" key="1">
    <citation type="submission" date="2019-10" db="EMBL/GenBank/DDBJ databases">
        <title>Actinomadura rubteroloni sp. nov. and Actinomadura macrotermitis sp. nov., isolated from the gut of fungus growing-termite Macrotermes natalensis.</title>
        <authorList>
            <person name="Benndorf R."/>
            <person name="Martin K."/>
            <person name="Kuefner M."/>
            <person name="De Beer W."/>
            <person name="Kaster A.-K."/>
            <person name="Vollmers J."/>
            <person name="Poulsen M."/>
            <person name="Beemelmanns C."/>
        </authorList>
    </citation>
    <scope>NUCLEOTIDE SEQUENCE [LARGE SCALE GENOMIC DNA]</scope>
    <source>
        <strain evidence="1 2">RB68</strain>
    </source>
</reference>
<dbReference type="Proteomes" id="UP000487268">
    <property type="component" value="Unassembled WGS sequence"/>
</dbReference>
<gene>
    <name evidence="1" type="ORF">ACRB68_00380</name>
</gene>
<organism evidence="1 2">
    <name type="scientific">Actinomadura macrotermitis</name>
    <dbReference type="NCBI Taxonomy" id="2585200"/>
    <lineage>
        <taxon>Bacteria</taxon>
        <taxon>Bacillati</taxon>
        <taxon>Actinomycetota</taxon>
        <taxon>Actinomycetes</taxon>
        <taxon>Streptosporangiales</taxon>
        <taxon>Thermomonosporaceae</taxon>
        <taxon>Actinomadura</taxon>
    </lineage>
</organism>
<accession>A0A7K0BLF2</accession>
<name>A0A7K0BLF2_9ACTN</name>
<dbReference type="RefSeq" id="WP_153530309.1">
    <property type="nucleotide sequence ID" value="NZ_WEGH01000001.1"/>
</dbReference>
<dbReference type="OrthoDB" id="3430427at2"/>
<sequence>MSEAYGARQFAAHLGITAWQLRLARENEMLPPPDVAPGRWSRELAGRCAGEAEKIIAEFGPRPPVGAEKAAARLAERVGLDVDKPDIEVLVARDDLTMAGRYQGNPIYLLRDLDALAPETVTEVVAARKGPLMESVSAHGAARALGWPKPLFDRIAAERALATDRLGRYALGDIRALAADTGLMERIGVERHRAVVRKARDREERCAEALRAWLAGCTAYVEQNSGEPPDIAVGRRALRALAAARAEVELCSTEPRADR</sequence>
<evidence type="ECO:0000313" key="2">
    <source>
        <dbReference type="Proteomes" id="UP000487268"/>
    </source>
</evidence>
<evidence type="ECO:0000313" key="1">
    <source>
        <dbReference type="EMBL" id="MQY02013.1"/>
    </source>
</evidence>
<proteinExistence type="predicted"/>
<protein>
    <submittedName>
        <fullName evidence="1">Uncharacterized protein</fullName>
    </submittedName>
</protein>
<dbReference type="AlphaFoldDB" id="A0A7K0BLF2"/>
<comment type="caution">
    <text evidence="1">The sequence shown here is derived from an EMBL/GenBank/DDBJ whole genome shotgun (WGS) entry which is preliminary data.</text>
</comment>
<keyword evidence="2" id="KW-1185">Reference proteome</keyword>